<evidence type="ECO:0000313" key="1">
    <source>
        <dbReference type="EMBL" id="KAJ3636321.1"/>
    </source>
</evidence>
<dbReference type="AlphaFoldDB" id="A0AA38HKC6"/>
<dbReference type="Proteomes" id="UP001168821">
    <property type="component" value="Unassembled WGS sequence"/>
</dbReference>
<proteinExistence type="predicted"/>
<reference evidence="1" key="1">
    <citation type="journal article" date="2023" name="G3 (Bethesda)">
        <title>Whole genome assemblies of Zophobas morio and Tenebrio molitor.</title>
        <authorList>
            <person name="Kaur S."/>
            <person name="Stinson S.A."/>
            <person name="diCenzo G.C."/>
        </authorList>
    </citation>
    <scope>NUCLEOTIDE SEQUENCE</scope>
    <source>
        <strain evidence="1">QUZm001</strain>
    </source>
</reference>
<accession>A0AA38HKC6</accession>
<organism evidence="1 2">
    <name type="scientific">Zophobas morio</name>
    <dbReference type="NCBI Taxonomy" id="2755281"/>
    <lineage>
        <taxon>Eukaryota</taxon>
        <taxon>Metazoa</taxon>
        <taxon>Ecdysozoa</taxon>
        <taxon>Arthropoda</taxon>
        <taxon>Hexapoda</taxon>
        <taxon>Insecta</taxon>
        <taxon>Pterygota</taxon>
        <taxon>Neoptera</taxon>
        <taxon>Endopterygota</taxon>
        <taxon>Coleoptera</taxon>
        <taxon>Polyphaga</taxon>
        <taxon>Cucujiformia</taxon>
        <taxon>Tenebrionidae</taxon>
        <taxon>Zophobas</taxon>
    </lineage>
</organism>
<name>A0AA38HKC6_9CUCU</name>
<evidence type="ECO:0000313" key="2">
    <source>
        <dbReference type="Proteomes" id="UP001168821"/>
    </source>
</evidence>
<keyword evidence="2" id="KW-1185">Reference proteome</keyword>
<dbReference type="EMBL" id="JALNTZ010000235">
    <property type="protein sequence ID" value="KAJ3636321.1"/>
    <property type="molecule type" value="Genomic_DNA"/>
</dbReference>
<sequence>MITAEQLFPLVTTLLTSSDVCSEDAKRGGWFKVVSPLFKLYALKREDGGFEGVTCILTLAIREPFSSSHASRTHSAFSKVTKPMLCWSIQ</sequence>
<comment type="caution">
    <text evidence="1">The sequence shown here is derived from an EMBL/GenBank/DDBJ whole genome shotgun (WGS) entry which is preliminary data.</text>
</comment>
<gene>
    <name evidence="1" type="ORF">Zmor_008783</name>
</gene>
<protein>
    <submittedName>
        <fullName evidence="1">Uncharacterized protein</fullName>
    </submittedName>
</protein>